<dbReference type="NCBIfam" id="TIGR00436">
    <property type="entry name" value="era"/>
    <property type="match status" value="1"/>
</dbReference>
<dbReference type="InterPro" id="IPR003593">
    <property type="entry name" value="AAA+_ATPase"/>
</dbReference>
<comment type="subcellular location">
    <subcellularLocation>
        <location evidence="6">Cytoplasm</location>
    </subcellularLocation>
    <subcellularLocation>
        <location evidence="6">Cell membrane</location>
        <topology evidence="6">Peripheral membrane protein</topology>
    </subcellularLocation>
</comment>
<dbReference type="SUPFAM" id="SSF52540">
    <property type="entry name" value="P-loop containing nucleoside triphosphate hydrolases"/>
    <property type="match status" value="1"/>
</dbReference>
<dbReference type="NCBIfam" id="TIGR00231">
    <property type="entry name" value="small_GTP"/>
    <property type="match status" value="1"/>
</dbReference>
<evidence type="ECO:0000256" key="2">
    <source>
        <dbReference type="ARBA" id="ARBA00020484"/>
    </source>
</evidence>
<evidence type="ECO:0000313" key="11">
    <source>
        <dbReference type="EMBL" id="CUS05572.1"/>
    </source>
</evidence>
<accession>A0A160T6N2</accession>
<dbReference type="Gene3D" id="3.40.50.300">
    <property type="entry name" value="P-loop containing nucleotide triphosphate hydrolases"/>
    <property type="match status" value="1"/>
</dbReference>
<dbReference type="PROSITE" id="PS51713">
    <property type="entry name" value="G_ERA"/>
    <property type="match status" value="1"/>
</dbReference>
<evidence type="ECO:0000256" key="6">
    <source>
        <dbReference type="HAMAP-Rule" id="MF_00367"/>
    </source>
</evidence>
<feature type="region of interest" description="G5" evidence="7">
    <location>
        <begin position="168"/>
        <end position="170"/>
    </location>
</feature>
<dbReference type="NCBIfam" id="NF000908">
    <property type="entry name" value="PRK00089.1"/>
    <property type="match status" value="1"/>
</dbReference>
<evidence type="ECO:0000256" key="8">
    <source>
        <dbReference type="RuleBase" id="RU003761"/>
    </source>
</evidence>
<dbReference type="SUPFAM" id="SSF54814">
    <property type="entry name" value="Prokaryotic type KH domain (KH-domain type II)"/>
    <property type="match status" value="1"/>
</dbReference>
<dbReference type="GO" id="GO:0070181">
    <property type="term" value="F:small ribosomal subunit rRNA binding"/>
    <property type="evidence" value="ECO:0007669"/>
    <property type="project" value="UniProtKB-UniRule"/>
</dbReference>
<feature type="region of interest" description="G4" evidence="7">
    <location>
        <begin position="132"/>
        <end position="135"/>
    </location>
</feature>
<reference evidence="11" key="1">
    <citation type="submission" date="2016-01" db="EMBL/GenBank/DDBJ databases">
        <authorList>
            <person name="Mcilroy J.S."/>
            <person name="Karst M S."/>
            <person name="Albertsen M."/>
        </authorList>
    </citation>
    <scope>NUCLEOTIDE SEQUENCE</scope>
    <source>
        <strain evidence="11">Cfx-K</strain>
    </source>
</reference>
<dbReference type="Proteomes" id="UP000215027">
    <property type="component" value="Chromosome II"/>
</dbReference>
<dbReference type="PANTHER" id="PTHR42698:SF1">
    <property type="entry name" value="GTPASE ERA, MITOCHONDRIAL"/>
    <property type="match status" value="1"/>
</dbReference>
<dbReference type="OrthoDB" id="9805918at2"/>
<feature type="domain" description="KH type-2" evidence="9">
    <location>
        <begin position="220"/>
        <end position="297"/>
    </location>
</feature>
<dbReference type="RefSeq" id="WP_095044967.1">
    <property type="nucleotide sequence ID" value="NZ_LN890656.1"/>
</dbReference>
<dbReference type="SMART" id="SM00382">
    <property type="entry name" value="AAA"/>
    <property type="match status" value="1"/>
</dbReference>
<feature type="region of interest" description="G2" evidence="7">
    <location>
        <begin position="48"/>
        <end position="52"/>
    </location>
</feature>
<dbReference type="Pfam" id="PF01926">
    <property type="entry name" value="MMR_HSR1"/>
    <property type="match status" value="1"/>
</dbReference>
<dbReference type="GO" id="GO:0005886">
    <property type="term" value="C:plasma membrane"/>
    <property type="evidence" value="ECO:0007669"/>
    <property type="project" value="UniProtKB-SubCell"/>
</dbReference>
<dbReference type="InterPro" id="IPR030388">
    <property type="entry name" value="G_ERA_dom"/>
</dbReference>
<keyword evidence="6" id="KW-0963">Cytoplasm</keyword>
<keyword evidence="4 6" id="KW-0694">RNA-binding</keyword>
<comment type="function">
    <text evidence="6">An essential GTPase that binds both GDP and GTP, with rapid nucleotide exchange. Plays a role in 16S rRNA processing and 30S ribosomal subunit biogenesis and possibly also in cell cycle regulation and energy metabolism.</text>
</comment>
<evidence type="ECO:0000256" key="7">
    <source>
        <dbReference type="PROSITE-ProRule" id="PRU01050"/>
    </source>
</evidence>
<dbReference type="PRINTS" id="PR00326">
    <property type="entry name" value="GTP1OBG"/>
</dbReference>
<dbReference type="AlphaFoldDB" id="A0A160T6N2"/>
<feature type="binding site" evidence="6">
    <location>
        <begin position="69"/>
        <end position="73"/>
    </location>
    <ligand>
        <name>GTP</name>
        <dbReference type="ChEBI" id="CHEBI:37565"/>
    </ligand>
</feature>
<dbReference type="GO" id="GO:0043024">
    <property type="term" value="F:ribosomal small subunit binding"/>
    <property type="evidence" value="ECO:0007669"/>
    <property type="project" value="TreeGrafter"/>
</dbReference>
<feature type="binding site" evidence="6">
    <location>
        <begin position="132"/>
        <end position="135"/>
    </location>
    <ligand>
        <name>GTP</name>
        <dbReference type="ChEBI" id="CHEBI:37565"/>
    </ligand>
</feature>
<dbReference type="InterPro" id="IPR005662">
    <property type="entry name" value="GTPase_Era-like"/>
</dbReference>
<dbReference type="PROSITE" id="PS50823">
    <property type="entry name" value="KH_TYPE_2"/>
    <property type="match status" value="1"/>
</dbReference>
<keyword evidence="6" id="KW-1003">Cell membrane</keyword>
<evidence type="ECO:0000256" key="4">
    <source>
        <dbReference type="ARBA" id="ARBA00022884"/>
    </source>
</evidence>
<dbReference type="GO" id="GO:0005829">
    <property type="term" value="C:cytosol"/>
    <property type="evidence" value="ECO:0007669"/>
    <property type="project" value="TreeGrafter"/>
</dbReference>
<feature type="binding site" evidence="6">
    <location>
        <begin position="22"/>
        <end position="29"/>
    </location>
    <ligand>
        <name>GTP</name>
        <dbReference type="ChEBI" id="CHEBI:37565"/>
    </ligand>
</feature>
<proteinExistence type="inferred from homology"/>
<keyword evidence="6" id="KW-0472">Membrane</keyword>
<feature type="region of interest" description="G3" evidence="7">
    <location>
        <begin position="69"/>
        <end position="72"/>
    </location>
</feature>
<evidence type="ECO:0000256" key="3">
    <source>
        <dbReference type="ARBA" id="ARBA00022741"/>
    </source>
</evidence>
<keyword evidence="5 6" id="KW-0342">GTP-binding</keyword>
<dbReference type="FunFam" id="3.30.300.20:FF:000003">
    <property type="entry name" value="GTPase Era"/>
    <property type="match status" value="1"/>
</dbReference>
<feature type="region of interest" description="G1" evidence="7">
    <location>
        <begin position="22"/>
        <end position="29"/>
    </location>
</feature>
<comment type="similarity">
    <text evidence="1 6 7 8">Belongs to the TRAFAC class TrmE-Era-EngA-EngB-Septin-like GTPase superfamily. Era GTPase family.</text>
</comment>
<dbReference type="PANTHER" id="PTHR42698">
    <property type="entry name" value="GTPASE ERA"/>
    <property type="match status" value="1"/>
</dbReference>
<keyword evidence="12" id="KW-1185">Reference proteome</keyword>
<keyword evidence="6" id="KW-0690">Ribosome biogenesis</keyword>
<gene>
    <name evidence="6 11" type="primary">era</name>
    <name evidence="11" type="ORF">CFX0092_B0038</name>
</gene>
<dbReference type="Pfam" id="PF07650">
    <property type="entry name" value="KH_2"/>
    <property type="match status" value="1"/>
</dbReference>
<evidence type="ECO:0000313" key="12">
    <source>
        <dbReference type="Proteomes" id="UP000215027"/>
    </source>
</evidence>
<dbReference type="InterPro" id="IPR005225">
    <property type="entry name" value="Small_GTP-bd"/>
</dbReference>
<name>A0A160T6N2_9CHLR</name>
<keyword evidence="6" id="KW-0699">rRNA-binding</keyword>
<dbReference type="Gene3D" id="3.30.300.20">
    <property type="match status" value="1"/>
</dbReference>
<dbReference type="InterPro" id="IPR009019">
    <property type="entry name" value="KH_sf_prok-type"/>
</dbReference>
<dbReference type="InterPro" id="IPR006073">
    <property type="entry name" value="GTP-bd"/>
</dbReference>
<feature type="domain" description="Era-type G" evidence="10">
    <location>
        <begin position="14"/>
        <end position="189"/>
    </location>
</feature>
<keyword evidence="3 6" id="KW-0547">Nucleotide-binding</keyword>
<dbReference type="KEGG" id="pbf:CFX0092_B0038"/>
<dbReference type="InterPro" id="IPR004044">
    <property type="entry name" value="KH_dom_type_2"/>
</dbReference>
<evidence type="ECO:0000256" key="1">
    <source>
        <dbReference type="ARBA" id="ARBA00007921"/>
    </source>
</evidence>
<comment type="subunit">
    <text evidence="6">Monomer.</text>
</comment>
<dbReference type="InterPro" id="IPR027417">
    <property type="entry name" value="P-loop_NTPase"/>
</dbReference>
<protein>
    <recommendedName>
        <fullName evidence="2 6">GTPase Era</fullName>
    </recommendedName>
</protein>
<evidence type="ECO:0000256" key="5">
    <source>
        <dbReference type="ARBA" id="ARBA00023134"/>
    </source>
</evidence>
<dbReference type="EMBL" id="LN890656">
    <property type="protein sequence ID" value="CUS05572.1"/>
    <property type="molecule type" value="Genomic_DNA"/>
</dbReference>
<dbReference type="CDD" id="cd22534">
    <property type="entry name" value="KH-II_Era"/>
    <property type="match status" value="1"/>
</dbReference>
<organism evidence="11 12">
    <name type="scientific">Candidatus Promineifilum breve</name>
    <dbReference type="NCBI Taxonomy" id="1806508"/>
    <lineage>
        <taxon>Bacteria</taxon>
        <taxon>Bacillati</taxon>
        <taxon>Chloroflexota</taxon>
        <taxon>Ardenticatenia</taxon>
        <taxon>Candidatus Promineifilales</taxon>
        <taxon>Candidatus Promineifilaceae</taxon>
        <taxon>Candidatus Promineifilum</taxon>
    </lineage>
</organism>
<dbReference type="GO" id="GO:0000028">
    <property type="term" value="P:ribosomal small subunit assembly"/>
    <property type="evidence" value="ECO:0007669"/>
    <property type="project" value="TreeGrafter"/>
</dbReference>
<dbReference type="GO" id="GO:0003924">
    <property type="term" value="F:GTPase activity"/>
    <property type="evidence" value="ECO:0007669"/>
    <property type="project" value="UniProtKB-UniRule"/>
</dbReference>
<sequence>MDDQQLYETQPEHKSGFVALAGRPNVGKSTLINAFMGQKIAAVTHRPQTTRARQLGIITEPGYQIIFIDTPGLIRDPRHELDEYMMQAALETLDDADVVLWLVDLNEPPGEGDRQIAARLTEGERRVILALNKVDIIGPADALRHTEAYVALLRPAAPAPDAVEWLHLSALTGDGVGELLTRLIDALPEGPRYYPADQITDAYERAIAAELIREQIMLQLRDEIPYGAAVRVRDYKERANGDTYVSADIFVERESHKSIVIGANGAQLKAIGAAARREIEQLAGGKVFLELWVKVQKDWRRDKNALKQLGYSDEWMKE</sequence>
<dbReference type="GO" id="GO:0005525">
    <property type="term" value="F:GTP binding"/>
    <property type="evidence" value="ECO:0007669"/>
    <property type="project" value="UniProtKB-UniRule"/>
</dbReference>
<evidence type="ECO:0000259" key="9">
    <source>
        <dbReference type="PROSITE" id="PS50823"/>
    </source>
</evidence>
<evidence type="ECO:0000259" key="10">
    <source>
        <dbReference type="PROSITE" id="PS51713"/>
    </source>
</evidence>
<dbReference type="HAMAP" id="MF_00367">
    <property type="entry name" value="GTPase_Era"/>
    <property type="match status" value="1"/>
</dbReference>
<dbReference type="InterPro" id="IPR015946">
    <property type="entry name" value="KH_dom-like_a/b"/>
</dbReference>
<dbReference type="CDD" id="cd04163">
    <property type="entry name" value="Era"/>
    <property type="match status" value="1"/>
</dbReference>